<dbReference type="GO" id="GO:0022625">
    <property type="term" value="C:cytosolic large ribosomal subunit"/>
    <property type="evidence" value="ECO:0007669"/>
    <property type="project" value="TreeGrafter"/>
</dbReference>
<dbReference type="PANTHER" id="PTHR15892">
    <property type="entry name" value="MITOCHONDRIAL RIBOSOMAL PROTEIN L30"/>
    <property type="match status" value="1"/>
</dbReference>
<evidence type="ECO:0000256" key="5">
    <source>
        <dbReference type="ARBA" id="ARBA00035492"/>
    </source>
</evidence>
<organism evidence="8 9">
    <name type="scientific">Acetomicrobium hydrogeniformans ATCC BAA-1850</name>
    <dbReference type="NCBI Taxonomy" id="592015"/>
    <lineage>
        <taxon>Bacteria</taxon>
        <taxon>Thermotogati</taxon>
        <taxon>Synergistota</taxon>
        <taxon>Synergistia</taxon>
        <taxon>Synergistales</taxon>
        <taxon>Acetomicrobiaceae</taxon>
        <taxon>Acetomicrobium</taxon>
    </lineage>
</organism>
<dbReference type="InterPro" id="IPR018038">
    <property type="entry name" value="Ribosomal_uL30_CS"/>
</dbReference>
<dbReference type="PANTHER" id="PTHR15892:SF2">
    <property type="entry name" value="LARGE RIBOSOMAL SUBUNIT PROTEIN UL30M"/>
    <property type="match status" value="1"/>
</dbReference>
<dbReference type="HAMAP" id="MF_01371_B">
    <property type="entry name" value="Ribosomal_uL30_B"/>
    <property type="match status" value="1"/>
</dbReference>
<accession>A0A0T5XDN7</accession>
<dbReference type="GO" id="GO:0006412">
    <property type="term" value="P:translation"/>
    <property type="evidence" value="ECO:0007669"/>
    <property type="project" value="InterPro"/>
</dbReference>
<evidence type="ECO:0000256" key="2">
    <source>
        <dbReference type="ARBA" id="ARBA00011838"/>
    </source>
</evidence>
<dbReference type="InterPro" id="IPR036919">
    <property type="entry name" value="Ribo_uL30_ferredoxin-like_sf"/>
</dbReference>
<evidence type="ECO:0000256" key="6">
    <source>
        <dbReference type="RuleBase" id="RU003734"/>
    </source>
</evidence>
<dbReference type="eggNOG" id="COG1841">
    <property type="taxonomic scope" value="Bacteria"/>
</dbReference>
<dbReference type="PIRSF" id="PIRSF002211">
    <property type="entry name" value="Ribosomal_L30_bac-type"/>
    <property type="match status" value="1"/>
</dbReference>
<evidence type="ECO:0000313" key="9">
    <source>
        <dbReference type="Proteomes" id="UP000005273"/>
    </source>
</evidence>
<name>A0A0T5XDN7_9BACT</name>
<dbReference type="STRING" id="592015.HMPREF1705_03083"/>
<protein>
    <recommendedName>
        <fullName evidence="5">50S ribosomal protein L30</fullName>
    </recommendedName>
</protein>
<gene>
    <name evidence="8" type="ORF">HMPREF1705_03083</name>
</gene>
<dbReference type="CDD" id="cd01658">
    <property type="entry name" value="Ribosomal_L30"/>
    <property type="match status" value="1"/>
</dbReference>
<comment type="similarity">
    <text evidence="1 6">Belongs to the universal ribosomal protein uL30 family.</text>
</comment>
<dbReference type="Pfam" id="PF00327">
    <property type="entry name" value="Ribosomal_L30"/>
    <property type="match status" value="1"/>
</dbReference>
<evidence type="ECO:0000259" key="7">
    <source>
        <dbReference type="Pfam" id="PF00327"/>
    </source>
</evidence>
<evidence type="ECO:0000256" key="3">
    <source>
        <dbReference type="ARBA" id="ARBA00022980"/>
    </source>
</evidence>
<dbReference type="Proteomes" id="UP000005273">
    <property type="component" value="Unassembled WGS sequence"/>
</dbReference>
<dbReference type="FunFam" id="3.30.1390.20:FF:000001">
    <property type="entry name" value="50S ribosomal protein L30"/>
    <property type="match status" value="1"/>
</dbReference>
<feature type="domain" description="Large ribosomal subunit protein uL30-like ferredoxin-like fold" evidence="7">
    <location>
        <begin position="4"/>
        <end position="54"/>
    </location>
</feature>
<dbReference type="RefSeq" id="WP_009201469.1">
    <property type="nucleotide sequence ID" value="NZ_ACJX03000001.1"/>
</dbReference>
<sequence length="60" mass="7060">MSKIRVTWKKSTIGRPERQRKSIRALGLKKLNHSVTHDDTPQIRGMIRAVEHLIDWEIVE</sequence>
<dbReference type="OrthoDB" id="9812790at2"/>
<dbReference type="EMBL" id="ACJX03000001">
    <property type="protein sequence ID" value="KRT35829.1"/>
    <property type="molecule type" value="Genomic_DNA"/>
</dbReference>
<keyword evidence="4 6" id="KW-0687">Ribonucleoprotein</keyword>
<evidence type="ECO:0000256" key="1">
    <source>
        <dbReference type="ARBA" id="ARBA00007594"/>
    </source>
</evidence>
<dbReference type="GO" id="GO:0003735">
    <property type="term" value="F:structural constituent of ribosome"/>
    <property type="evidence" value="ECO:0007669"/>
    <property type="project" value="InterPro"/>
</dbReference>
<dbReference type="AlphaFoldDB" id="A0A0T5XDN7"/>
<dbReference type="NCBIfam" id="TIGR01308">
    <property type="entry name" value="rpmD_bact"/>
    <property type="match status" value="1"/>
</dbReference>
<dbReference type="PROSITE" id="PS00634">
    <property type="entry name" value="RIBOSOMAL_L30"/>
    <property type="match status" value="1"/>
</dbReference>
<dbReference type="InterPro" id="IPR005996">
    <property type="entry name" value="Ribosomal_uL30_bac-type"/>
</dbReference>
<evidence type="ECO:0000256" key="4">
    <source>
        <dbReference type="ARBA" id="ARBA00023274"/>
    </source>
</evidence>
<keyword evidence="3 6" id="KW-0689">Ribosomal protein</keyword>
<dbReference type="Gene3D" id="3.30.1390.20">
    <property type="entry name" value="Ribosomal protein L30, ferredoxin-like fold domain"/>
    <property type="match status" value="1"/>
</dbReference>
<dbReference type="SUPFAM" id="SSF55129">
    <property type="entry name" value="Ribosomal protein L30p/L7e"/>
    <property type="match status" value="1"/>
</dbReference>
<reference evidence="9" key="1">
    <citation type="submission" date="2012-09" db="EMBL/GenBank/DDBJ databases">
        <authorList>
            <person name="Weinstock G."/>
            <person name="Sodergren E."/>
            <person name="Clifton S."/>
            <person name="Fulton L."/>
            <person name="Fulton B."/>
            <person name="Courtney L."/>
            <person name="Fronick C."/>
            <person name="Harrison M."/>
            <person name="Strong C."/>
            <person name="Farmer C."/>
            <person name="Delehaunty K."/>
            <person name="Markovic C."/>
            <person name="Hall O."/>
            <person name="Minx P."/>
            <person name="Tomlinson C."/>
            <person name="Mitreva M."/>
            <person name="Nelson J."/>
            <person name="Hou S."/>
            <person name="Wollam A."/>
            <person name="Pepin K.H."/>
            <person name="Johnson M."/>
            <person name="Bhonagiri V."/>
            <person name="Nash W.E."/>
            <person name="Suruliraj S."/>
            <person name="Warren W."/>
            <person name="Chinwalla A."/>
            <person name="Mardis E.R."/>
            <person name="Wilson R.K."/>
        </authorList>
    </citation>
    <scope>NUCLEOTIDE SEQUENCE [LARGE SCALE GENOMIC DNA]</scope>
    <source>
        <strain evidence="9">OS1</strain>
    </source>
</reference>
<keyword evidence="9" id="KW-1185">Reference proteome</keyword>
<evidence type="ECO:0000313" key="8">
    <source>
        <dbReference type="EMBL" id="KRT35829.1"/>
    </source>
</evidence>
<proteinExistence type="inferred from homology"/>
<comment type="subunit">
    <text evidence="2">Part of the 50S ribosomal subunit.</text>
</comment>
<dbReference type="InterPro" id="IPR016082">
    <property type="entry name" value="Ribosomal_uL30_ferredoxin-like"/>
</dbReference>
<comment type="caution">
    <text evidence="8">The sequence shown here is derived from an EMBL/GenBank/DDBJ whole genome shotgun (WGS) entry which is preliminary data.</text>
</comment>